<dbReference type="OrthoDB" id="3533156at2"/>
<dbReference type="Gene3D" id="3.40.630.30">
    <property type="match status" value="1"/>
</dbReference>
<dbReference type="GO" id="GO:0016747">
    <property type="term" value="F:acyltransferase activity, transferring groups other than amino-acyl groups"/>
    <property type="evidence" value="ECO:0007669"/>
    <property type="project" value="InterPro"/>
</dbReference>
<evidence type="ECO:0000259" key="1">
    <source>
        <dbReference type="Pfam" id="PF13302"/>
    </source>
</evidence>
<dbReference type="AlphaFoldDB" id="A0A5C4WPG5"/>
<evidence type="ECO:0000313" key="2">
    <source>
        <dbReference type="EMBL" id="KAB8195285.1"/>
    </source>
</evidence>
<keyword evidence="2" id="KW-0808">Transferase</keyword>
<dbReference type="Pfam" id="PF13302">
    <property type="entry name" value="Acetyltransf_3"/>
    <property type="match status" value="1"/>
</dbReference>
<dbReference type="EMBL" id="VDLX02000004">
    <property type="protein sequence ID" value="KAB8195285.1"/>
    <property type="molecule type" value="Genomic_DNA"/>
</dbReference>
<sequence>MNDRSHDSDHLLTERLTLRRPVPGDTDAIFTIHSDPATCVHNPSDALSRREEGLELFQRWDDHWQRLGYGYWVVRRRDSDRQLGFCGTKIMDLNGMSVLNLFYRFEVSSWGQGLAGEAAKAVVEWVSERVPELPVIARVRPANLASQRVAVRAGLQRAEHLDTAGEDGLDWIFARNLPA</sequence>
<proteinExistence type="predicted"/>
<dbReference type="PANTHER" id="PTHR43792">
    <property type="entry name" value="GNAT FAMILY, PUTATIVE (AFU_ORTHOLOGUE AFUA_3G00765)-RELATED-RELATED"/>
    <property type="match status" value="1"/>
</dbReference>
<dbReference type="InterPro" id="IPR016181">
    <property type="entry name" value="Acyl_CoA_acyltransferase"/>
</dbReference>
<accession>A0A5C4WPG5</accession>
<gene>
    <name evidence="2" type="ORF">FH608_013050</name>
</gene>
<protein>
    <submittedName>
        <fullName evidence="2">GNAT family N-acetyltransferase</fullName>
    </submittedName>
</protein>
<comment type="caution">
    <text evidence="2">The sequence shown here is derived from an EMBL/GenBank/DDBJ whole genome shotgun (WGS) entry which is preliminary data.</text>
</comment>
<organism evidence="2 3">
    <name type="scientific">Nonomuraea phyllanthi</name>
    <dbReference type="NCBI Taxonomy" id="2219224"/>
    <lineage>
        <taxon>Bacteria</taxon>
        <taxon>Bacillati</taxon>
        <taxon>Actinomycetota</taxon>
        <taxon>Actinomycetes</taxon>
        <taxon>Streptosporangiales</taxon>
        <taxon>Streptosporangiaceae</taxon>
        <taxon>Nonomuraea</taxon>
    </lineage>
</organism>
<dbReference type="InterPro" id="IPR000182">
    <property type="entry name" value="GNAT_dom"/>
</dbReference>
<dbReference type="SUPFAM" id="SSF55729">
    <property type="entry name" value="Acyl-CoA N-acyltransferases (Nat)"/>
    <property type="match status" value="1"/>
</dbReference>
<dbReference type="InterPro" id="IPR051531">
    <property type="entry name" value="N-acetyltransferase"/>
</dbReference>
<dbReference type="PANTHER" id="PTHR43792:SF13">
    <property type="entry name" value="ACETYLTRANSFERASE"/>
    <property type="match status" value="1"/>
</dbReference>
<evidence type="ECO:0000313" key="3">
    <source>
        <dbReference type="Proteomes" id="UP000312512"/>
    </source>
</evidence>
<dbReference type="RefSeq" id="WP_139630724.1">
    <property type="nucleotide sequence ID" value="NZ_VDLX02000004.1"/>
</dbReference>
<keyword evidence="3" id="KW-1185">Reference proteome</keyword>
<reference evidence="2 3" key="1">
    <citation type="submission" date="2019-10" db="EMBL/GenBank/DDBJ databases">
        <title>Nonomuraea sp. nov., isolated from Phyllanthus amarus.</title>
        <authorList>
            <person name="Klykleung N."/>
            <person name="Tanasupawat S."/>
        </authorList>
    </citation>
    <scope>NUCLEOTIDE SEQUENCE [LARGE SCALE GENOMIC DNA]</scope>
    <source>
        <strain evidence="2 3">PA1-10</strain>
    </source>
</reference>
<name>A0A5C4WPG5_9ACTN</name>
<feature type="domain" description="N-acetyltransferase" evidence="1">
    <location>
        <begin position="15"/>
        <end position="156"/>
    </location>
</feature>
<dbReference type="Proteomes" id="UP000312512">
    <property type="component" value="Unassembled WGS sequence"/>
</dbReference>